<keyword evidence="2" id="KW-1015">Disulfide bond</keyword>
<evidence type="ECO:0000313" key="5">
    <source>
        <dbReference type="Proteomes" id="UP000266861"/>
    </source>
</evidence>
<dbReference type="SUPFAM" id="SSF81296">
    <property type="entry name" value="E set domains"/>
    <property type="match status" value="1"/>
</dbReference>
<proteinExistence type="predicted"/>
<feature type="domain" description="Tyrosinase copper-binding" evidence="3">
    <location>
        <begin position="450"/>
        <end position="461"/>
    </location>
</feature>
<accession>A0A397IQP5</accession>
<feature type="domain" description="Tyrosinase copper-binding" evidence="3">
    <location>
        <begin position="340"/>
        <end position="351"/>
    </location>
</feature>
<dbReference type="GO" id="GO:0016491">
    <property type="term" value="F:oxidoreductase activity"/>
    <property type="evidence" value="ECO:0007669"/>
    <property type="project" value="InterPro"/>
</dbReference>
<dbReference type="InterPro" id="IPR014756">
    <property type="entry name" value="Ig_E-set"/>
</dbReference>
<dbReference type="PROSITE" id="PS00498">
    <property type="entry name" value="TYROSINASE_2"/>
    <property type="match status" value="2"/>
</dbReference>
<dbReference type="OrthoDB" id="8119704at2759"/>
<dbReference type="InterPro" id="IPR013788">
    <property type="entry name" value="Hemocyanin/hexamerin"/>
</dbReference>
<dbReference type="PRINTS" id="PR00187">
    <property type="entry name" value="HAEMOCYANIN"/>
</dbReference>
<keyword evidence="1" id="KW-0479">Metal-binding</keyword>
<dbReference type="Gene3D" id="1.10.1280.10">
    <property type="entry name" value="Di-copper center containing domain from catechol oxidase"/>
    <property type="match status" value="2"/>
</dbReference>
<dbReference type="InterPro" id="IPR000896">
    <property type="entry name" value="Hemocyanin/hexamerin_mid_dom"/>
</dbReference>
<evidence type="ECO:0000256" key="2">
    <source>
        <dbReference type="ARBA" id="ARBA00023157"/>
    </source>
</evidence>
<dbReference type="SUPFAM" id="SSF48056">
    <property type="entry name" value="Di-copper centre-containing domain"/>
    <property type="match status" value="2"/>
</dbReference>
<keyword evidence="5" id="KW-1185">Reference proteome</keyword>
<name>A0A397IQP5_9GLOM</name>
<dbReference type="AlphaFoldDB" id="A0A397IQP5"/>
<dbReference type="PANTHER" id="PTHR11511">
    <property type="entry name" value="LARVAL STORAGE PROTEIN/PHENOLOXIDASE"/>
    <property type="match status" value="1"/>
</dbReference>
<dbReference type="PANTHER" id="PTHR11511:SF4">
    <property type="entry name" value="PHENOLOXIDASE 2-RELATED"/>
    <property type="match status" value="1"/>
</dbReference>
<dbReference type="InterPro" id="IPR037020">
    <property type="entry name" value="Hemocyanin_C_sf"/>
</dbReference>
<gene>
    <name evidence="4" type="ORF">Glove_185g25</name>
</gene>
<dbReference type="Pfam" id="PF00264">
    <property type="entry name" value="Tyrosinase"/>
    <property type="match status" value="1"/>
</dbReference>
<dbReference type="Gene3D" id="2.60.40.1520">
    <property type="entry name" value="Hemocyanin, C-terminal domain"/>
    <property type="match status" value="2"/>
</dbReference>
<sequence length="733" mass="85399">MNFRKLYDANPLQKQFSDILFDRADEPATAPSWNTFNKKDVLIENLVRSYYKLANANKNTSVKTVLDQAEKDVKTKDPRLVHQALMRFASTYPDAKKLRLRVPPLIFRAPKSIKPKQRPILSGPMIGVPGKTPENKEDLLEYWREDPNLNEHHEKWHLVYGKNRVVDPNNVGEFLWKDRQGEHFIYTHRQIMSRYCAERLSVGLPDVKPLDNYDEEIPEGYDAGFESRPVGLKLRDVEGFFTVQNLSDARDRLINTIDQGYFDDLSNSKSLKTEGSIESLDLLGIAIEAGITETTYKNYDAALWGTNYVAFHNIGHIMLSLVNEGKNQGVMGDNKTASRDPIFYRWHRYVDDLFVRYQSKLPPNDYNDVPEVYISNRDVALVFKDKIEAIKELTKRTDIELKAQEWGESHLDEIFNHNISTLETELKTRSLQLEGKNQGVMGDNKTASRDPIFYRWHRYVDDLFVRYQSKLPPNDYNDVPEVYISNRDVALVFKDKIEAIKELTKRTDIELKAQEWGESHLDEIFNHNISTLETELKTRSLQLEGDDHPTKIRYLFPREWYYFFRVKNPNNKEVNITFRVFIVPTQFENQFNRYVEVDKFQRTLRADSETLIARDCDRSSVVSQPPKKTPEELDNNAAFIDGTDEDIDYNDYCECVMAGELDKVDSVRKCESLSFCGFQELAGKYPDKREMGYPFNRPLINGNLKDTFGNMKNVAIKEFRIKFIDDSQKLNYV</sequence>
<evidence type="ECO:0000313" key="4">
    <source>
        <dbReference type="EMBL" id="RHZ77122.1"/>
    </source>
</evidence>
<comment type="caution">
    <text evidence="4">The sequence shown here is derived from an EMBL/GenBank/DDBJ whole genome shotgun (WGS) entry which is preliminary data.</text>
</comment>
<dbReference type="EMBL" id="PQFF01000175">
    <property type="protein sequence ID" value="RHZ77122.1"/>
    <property type="molecule type" value="Genomic_DNA"/>
</dbReference>
<dbReference type="GO" id="GO:0046872">
    <property type="term" value="F:metal ion binding"/>
    <property type="evidence" value="ECO:0007669"/>
    <property type="project" value="UniProtKB-KW"/>
</dbReference>
<dbReference type="GO" id="GO:0005576">
    <property type="term" value="C:extracellular region"/>
    <property type="evidence" value="ECO:0007669"/>
    <property type="project" value="UniProtKB-ARBA"/>
</dbReference>
<protein>
    <recommendedName>
        <fullName evidence="3">Tyrosinase copper-binding domain-containing protein</fullName>
    </recommendedName>
</protein>
<dbReference type="PROSITE" id="PS00210">
    <property type="entry name" value="HEMOCYANIN_2"/>
    <property type="match status" value="2"/>
</dbReference>
<dbReference type="InterPro" id="IPR008922">
    <property type="entry name" value="Di-copper_centre_dom_sf"/>
</dbReference>
<dbReference type="Proteomes" id="UP000266861">
    <property type="component" value="Unassembled WGS sequence"/>
</dbReference>
<dbReference type="InterPro" id="IPR002227">
    <property type="entry name" value="Tyrosinase_Cu-bd"/>
</dbReference>
<dbReference type="STRING" id="1348612.A0A397IQP5"/>
<dbReference type="Pfam" id="PF00372">
    <property type="entry name" value="Hemocyanin_M"/>
    <property type="match status" value="1"/>
</dbReference>
<evidence type="ECO:0000256" key="1">
    <source>
        <dbReference type="ARBA" id="ARBA00022723"/>
    </source>
</evidence>
<reference evidence="4 5" key="1">
    <citation type="submission" date="2018-08" db="EMBL/GenBank/DDBJ databases">
        <title>Genome and evolution of the arbuscular mycorrhizal fungus Diversispora epigaea (formerly Glomus versiforme) and its bacterial endosymbionts.</title>
        <authorList>
            <person name="Sun X."/>
            <person name="Fei Z."/>
            <person name="Harrison M."/>
        </authorList>
    </citation>
    <scope>NUCLEOTIDE SEQUENCE [LARGE SCALE GENOMIC DNA]</scope>
    <source>
        <strain evidence="4 5">IT104</strain>
    </source>
</reference>
<evidence type="ECO:0000259" key="3">
    <source>
        <dbReference type="PROSITE" id="PS00498"/>
    </source>
</evidence>
<organism evidence="4 5">
    <name type="scientific">Diversispora epigaea</name>
    <dbReference type="NCBI Taxonomy" id="1348612"/>
    <lineage>
        <taxon>Eukaryota</taxon>
        <taxon>Fungi</taxon>
        <taxon>Fungi incertae sedis</taxon>
        <taxon>Mucoromycota</taxon>
        <taxon>Glomeromycotina</taxon>
        <taxon>Glomeromycetes</taxon>
        <taxon>Diversisporales</taxon>
        <taxon>Diversisporaceae</taxon>
        <taxon>Diversispora</taxon>
    </lineage>
</organism>